<feature type="compositionally biased region" description="Polar residues" evidence="15">
    <location>
        <begin position="83"/>
        <end position="102"/>
    </location>
</feature>
<dbReference type="PROSITE" id="PS50267">
    <property type="entry name" value="NA_NEUROTRAN_SYMP_3"/>
    <property type="match status" value="1"/>
</dbReference>
<keyword evidence="6" id="KW-0029">Amino-acid transport</keyword>
<name>A0ABP1RAV6_9HEXA</name>
<comment type="caution">
    <text evidence="17">The sequence shown here is derived from an EMBL/GenBank/DDBJ whole genome shotgun (WGS) entry which is preliminary data.</text>
</comment>
<comment type="similarity">
    <text evidence="2">Belongs to the sodium:neurotransmitter symporter (SNF) (TC 2.A.22) family.</text>
</comment>
<dbReference type="Proteomes" id="UP001642540">
    <property type="component" value="Unassembled WGS sequence"/>
</dbReference>
<feature type="region of interest" description="Disordered" evidence="15">
    <location>
        <begin position="59"/>
        <end position="115"/>
    </location>
</feature>
<dbReference type="PANTHER" id="PTHR11616">
    <property type="entry name" value="SODIUM/CHLORIDE DEPENDENT TRANSPORTER"/>
    <property type="match status" value="1"/>
</dbReference>
<evidence type="ECO:0000256" key="7">
    <source>
        <dbReference type="ARBA" id="ARBA00022989"/>
    </source>
</evidence>
<proteinExistence type="inferred from homology"/>
<evidence type="ECO:0000313" key="18">
    <source>
        <dbReference type="Proteomes" id="UP001642540"/>
    </source>
</evidence>
<feature type="region of interest" description="Disordered" evidence="15">
    <location>
        <begin position="1"/>
        <end position="41"/>
    </location>
</feature>
<feature type="transmembrane region" description="Helical" evidence="16">
    <location>
        <begin position="559"/>
        <end position="578"/>
    </location>
</feature>
<evidence type="ECO:0000256" key="16">
    <source>
        <dbReference type="SAM" id="Phobius"/>
    </source>
</evidence>
<keyword evidence="9" id="KW-0406">Ion transport</keyword>
<dbReference type="EMBL" id="CAXLJM020000065">
    <property type="protein sequence ID" value="CAL8121342.1"/>
    <property type="molecule type" value="Genomic_DNA"/>
</dbReference>
<evidence type="ECO:0000256" key="5">
    <source>
        <dbReference type="ARBA" id="ARBA00022847"/>
    </source>
</evidence>
<dbReference type="PANTHER" id="PTHR11616:SF321">
    <property type="entry name" value="SODIUM-DEPENDENT NUTRIENT AMINO ACID TRANSPORTER 1-RELATED"/>
    <property type="match status" value="1"/>
</dbReference>
<dbReference type="PRINTS" id="PR00176">
    <property type="entry name" value="NANEUSMPORT"/>
</dbReference>
<accession>A0ABP1RAV6</accession>
<reference evidence="17 18" key="1">
    <citation type="submission" date="2024-08" db="EMBL/GenBank/DDBJ databases">
        <authorList>
            <person name="Cucini C."/>
            <person name="Frati F."/>
        </authorList>
    </citation>
    <scope>NUCLEOTIDE SEQUENCE [LARGE SCALE GENOMIC DNA]</scope>
</reference>
<keyword evidence="11" id="KW-0325">Glycoprotein</keyword>
<keyword evidence="5" id="KW-0769">Symport</keyword>
<keyword evidence="10 16" id="KW-0472">Membrane</keyword>
<organism evidence="17 18">
    <name type="scientific">Orchesella dallaii</name>
    <dbReference type="NCBI Taxonomy" id="48710"/>
    <lineage>
        <taxon>Eukaryota</taxon>
        <taxon>Metazoa</taxon>
        <taxon>Ecdysozoa</taxon>
        <taxon>Arthropoda</taxon>
        <taxon>Hexapoda</taxon>
        <taxon>Collembola</taxon>
        <taxon>Entomobryomorpha</taxon>
        <taxon>Entomobryoidea</taxon>
        <taxon>Orchesellidae</taxon>
        <taxon>Orchesellinae</taxon>
        <taxon>Orchesella</taxon>
    </lineage>
</organism>
<feature type="transmembrane region" description="Helical" evidence="16">
    <location>
        <begin position="598"/>
        <end position="618"/>
    </location>
</feature>
<dbReference type="SUPFAM" id="SSF161070">
    <property type="entry name" value="SNF-like"/>
    <property type="match status" value="1"/>
</dbReference>
<feature type="transmembrane region" description="Helical" evidence="16">
    <location>
        <begin position="514"/>
        <end position="538"/>
    </location>
</feature>
<keyword evidence="8" id="KW-0915">Sodium</keyword>
<feature type="transmembrane region" description="Helical" evidence="16">
    <location>
        <begin position="274"/>
        <end position="294"/>
    </location>
</feature>
<keyword evidence="4 16" id="KW-0812">Transmembrane</keyword>
<keyword evidence="12" id="KW-0739">Sodium transport</keyword>
<feature type="transmembrane region" description="Helical" evidence="16">
    <location>
        <begin position="303"/>
        <end position="336"/>
    </location>
</feature>
<evidence type="ECO:0000256" key="15">
    <source>
        <dbReference type="SAM" id="MobiDB-lite"/>
    </source>
</evidence>
<feature type="compositionally biased region" description="Polar residues" evidence="15">
    <location>
        <begin position="1"/>
        <end position="12"/>
    </location>
</feature>
<evidence type="ECO:0000256" key="4">
    <source>
        <dbReference type="ARBA" id="ARBA00022692"/>
    </source>
</evidence>
<dbReference type="CDD" id="cd10324">
    <property type="entry name" value="SLC6sbd"/>
    <property type="match status" value="1"/>
</dbReference>
<feature type="transmembrane region" description="Helical" evidence="16">
    <location>
        <begin position="195"/>
        <end position="222"/>
    </location>
</feature>
<sequence length="669" mass="74513">MASNQQNGQLPQYDNFGYVNDGSEATPYSEQPPIDYGVSGIEPAPKKFIPRIIGVSEKGGLKDQSEFSHPPSTPTALIDPSQPRFSLNNDQNEKNATVQVQPENGDDEDPGDDRDTWDSPLEFLLSCISMSVGLGNVWRFPGVAARNGGGAFLIPYLVVLLVIGRPLYYLEMCLGQFSKYGQVKVWNLSPIFKGVGYGSITGVIALVSYYCALMAITVYFFFASFAKDLPWSVCDDTDKDYNCTFVSEENYAELYYYTEVFPQKENLDDGLGKLHWKLALCLVLSWLLVFLSLVKGVKSSGKVAYFTAIFPYIVLIILLIRGVTLKGAGSGILYFITPEWSALYKPKVWYAAVEQCFFSLATGFGPIINFASYNKFSQGIYKDALIISFMDTFTSLLAGCTVFAVMGNLVEESKTLEFEDITGGPGLAFVLYPQAIAKFDWVPQLFAVLFFLMLFTLGIGSATSLTGGVITILCDQFTTWKRWLVTLVVCTLGCLVGLMYVTEGGMLLLDLVDHYGAGFIVYLMVMCECAGISWVYGLSNICDDIEFMLGRQVGIYWRACWGFIIPVGLFANLLYYLITEPEFQSGEFPYPKVATICGWLLTGFAAALIPAWGIHAVATRKKASFQEKIVEATKPTHRWGPQQKKLRSEWQAFRAQREGQRSKKRFLIF</sequence>
<evidence type="ECO:0000256" key="11">
    <source>
        <dbReference type="ARBA" id="ARBA00023180"/>
    </source>
</evidence>
<dbReference type="InterPro" id="IPR000175">
    <property type="entry name" value="Na/ntran_symport"/>
</dbReference>
<feature type="transmembrane region" description="Helical" evidence="16">
    <location>
        <begin position="348"/>
        <end position="372"/>
    </location>
</feature>
<dbReference type="InterPro" id="IPR037272">
    <property type="entry name" value="SNS_sf"/>
</dbReference>
<evidence type="ECO:0000256" key="9">
    <source>
        <dbReference type="ARBA" id="ARBA00023065"/>
    </source>
</evidence>
<keyword evidence="7 16" id="KW-1133">Transmembrane helix</keyword>
<feature type="transmembrane region" description="Helical" evidence="16">
    <location>
        <begin position="384"/>
        <end position="406"/>
    </location>
</feature>
<evidence type="ECO:0000256" key="12">
    <source>
        <dbReference type="ARBA" id="ARBA00023201"/>
    </source>
</evidence>
<evidence type="ECO:0000313" key="17">
    <source>
        <dbReference type="EMBL" id="CAL8121342.1"/>
    </source>
</evidence>
<feature type="transmembrane region" description="Helical" evidence="16">
    <location>
        <begin position="445"/>
        <end position="471"/>
    </location>
</feature>
<dbReference type="Pfam" id="PF00209">
    <property type="entry name" value="SNF"/>
    <property type="match status" value="1"/>
</dbReference>
<feature type="transmembrane region" description="Helical" evidence="16">
    <location>
        <begin position="483"/>
        <end position="502"/>
    </location>
</feature>
<evidence type="ECO:0000256" key="1">
    <source>
        <dbReference type="ARBA" id="ARBA00004141"/>
    </source>
</evidence>
<evidence type="ECO:0000256" key="14">
    <source>
        <dbReference type="ARBA" id="ARBA00040215"/>
    </source>
</evidence>
<evidence type="ECO:0000256" key="6">
    <source>
        <dbReference type="ARBA" id="ARBA00022970"/>
    </source>
</evidence>
<evidence type="ECO:0000256" key="10">
    <source>
        <dbReference type="ARBA" id="ARBA00023136"/>
    </source>
</evidence>
<evidence type="ECO:0000256" key="13">
    <source>
        <dbReference type="ARBA" id="ARBA00037785"/>
    </source>
</evidence>
<evidence type="ECO:0000256" key="3">
    <source>
        <dbReference type="ARBA" id="ARBA00022448"/>
    </source>
</evidence>
<evidence type="ECO:0000256" key="2">
    <source>
        <dbReference type="ARBA" id="ARBA00006459"/>
    </source>
</evidence>
<keyword evidence="18" id="KW-1185">Reference proteome</keyword>
<keyword evidence="3" id="KW-0813">Transport</keyword>
<feature type="transmembrane region" description="Helical" evidence="16">
    <location>
        <begin position="153"/>
        <end position="174"/>
    </location>
</feature>
<evidence type="ECO:0000256" key="8">
    <source>
        <dbReference type="ARBA" id="ARBA00023053"/>
    </source>
</evidence>
<comment type="subcellular location">
    <subcellularLocation>
        <location evidence="1">Membrane</location>
        <topology evidence="1">Multi-pass membrane protein</topology>
    </subcellularLocation>
</comment>
<comment type="function">
    <text evidence="13">Unusual broad substrate spectrum amino acid:sodium cotransporter that promotes absorption of the D isomers of essential amino acids. Neutral amino acids are the preferred substrates, especially methionine and phenylalanine.</text>
</comment>
<protein>
    <recommendedName>
        <fullName evidence="14">Sodium-dependent nutrient amino acid transporter 1</fullName>
    </recommendedName>
</protein>
<gene>
    <name evidence="17" type="ORF">ODALV1_LOCUS19338</name>
</gene>